<gene>
    <name evidence="3" type="ORF">BJ958_002776</name>
</gene>
<accession>A0A852RQV1</accession>
<sequence>MRLHVLVPDGVDDPRRPSGGNVYDRRLVAGLTALGHEVREHRVGAVGLDRVLARIPDRAVVLVDGLVASATTCLVEESRRLGVAVLLHMPGSGPAEPTVLRAVAAVVTTSGWSRRWVVDEVGVPADRVHAALPGVDAGPLVPGSAAGSNLLVVGPLTPTKGYGDLLAALAEVRDLAWTCRCVGALDLVPSFVDAFRAEAVRLGVAGRVELTGPLPPAGVEELRSASDLVVAPSHRESYGMALAEGLARGLPAIATDVGGHPEVLGRAGVLVPVGDPAALAAALRSWLGDDRLRARWRVAAARRRQRLGSWAGTASEVERVLNRIAPAAVLMGNG</sequence>
<dbReference type="RefSeq" id="WP_218865751.1">
    <property type="nucleotide sequence ID" value="NZ_BAABEF010000001.1"/>
</dbReference>
<keyword evidence="1" id="KW-0328">Glycosyltransferase</keyword>
<keyword evidence="2 3" id="KW-0808">Transferase</keyword>
<dbReference type="Pfam" id="PF13692">
    <property type="entry name" value="Glyco_trans_1_4"/>
    <property type="match status" value="1"/>
</dbReference>
<dbReference type="PANTHER" id="PTHR12526">
    <property type="entry name" value="GLYCOSYLTRANSFERASE"/>
    <property type="match status" value="1"/>
</dbReference>
<dbReference type="AlphaFoldDB" id="A0A852RQV1"/>
<reference evidence="3 4" key="1">
    <citation type="submission" date="2020-07" db="EMBL/GenBank/DDBJ databases">
        <title>Sequencing the genomes of 1000 actinobacteria strains.</title>
        <authorList>
            <person name="Klenk H.-P."/>
        </authorList>
    </citation>
    <scope>NUCLEOTIDE SEQUENCE [LARGE SCALE GENOMIC DNA]</scope>
    <source>
        <strain evidence="3 4">DSM 19082</strain>
    </source>
</reference>
<dbReference type="GO" id="GO:0016757">
    <property type="term" value="F:glycosyltransferase activity"/>
    <property type="evidence" value="ECO:0007669"/>
    <property type="project" value="UniProtKB-KW"/>
</dbReference>
<dbReference type="Gene3D" id="3.40.50.2000">
    <property type="entry name" value="Glycogen Phosphorylase B"/>
    <property type="match status" value="2"/>
</dbReference>
<evidence type="ECO:0000256" key="2">
    <source>
        <dbReference type="ARBA" id="ARBA00022679"/>
    </source>
</evidence>
<protein>
    <submittedName>
        <fullName evidence="3">Glycosyltransferase involved in cell wall biosynthesis</fullName>
    </submittedName>
</protein>
<dbReference type="PANTHER" id="PTHR12526:SF510">
    <property type="entry name" value="D-INOSITOL 3-PHOSPHATE GLYCOSYLTRANSFERASE"/>
    <property type="match status" value="1"/>
</dbReference>
<evidence type="ECO:0000313" key="3">
    <source>
        <dbReference type="EMBL" id="NYD31230.1"/>
    </source>
</evidence>
<dbReference type="CDD" id="cd03801">
    <property type="entry name" value="GT4_PimA-like"/>
    <property type="match status" value="1"/>
</dbReference>
<proteinExistence type="predicted"/>
<organism evidence="3 4">
    <name type="scientific">Nocardioides kongjuensis</name>
    <dbReference type="NCBI Taxonomy" id="349522"/>
    <lineage>
        <taxon>Bacteria</taxon>
        <taxon>Bacillati</taxon>
        <taxon>Actinomycetota</taxon>
        <taxon>Actinomycetes</taxon>
        <taxon>Propionibacteriales</taxon>
        <taxon>Nocardioidaceae</taxon>
        <taxon>Nocardioides</taxon>
    </lineage>
</organism>
<evidence type="ECO:0000313" key="4">
    <source>
        <dbReference type="Proteomes" id="UP000582231"/>
    </source>
</evidence>
<evidence type="ECO:0000256" key="1">
    <source>
        <dbReference type="ARBA" id="ARBA00022676"/>
    </source>
</evidence>
<dbReference type="Proteomes" id="UP000582231">
    <property type="component" value="Unassembled WGS sequence"/>
</dbReference>
<name>A0A852RQV1_9ACTN</name>
<keyword evidence="4" id="KW-1185">Reference proteome</keyword>
<dbReference type="EMBL" id="JACCBF010000001">
    <property type="protein sequence ID" value="NYD31230.1"/>
    <property type="molecule type" value="Genomic_DNA"/>
</dbReference>
<dbReference type="SUPFAM" id="SSF53756">
    <property type="entry name" value="UDP-Glycosyltransferase/glycogen phosphorylase"/>
    <property type="match status" value="1"/>
</dbReference>
<comment type="caution">
    <text evidence="3">The sequence shown here is derived from an EMBL/GenBank/DDBJ whole genome shotgun (WGS) entry which is preliminary data.</text>
</comment>